<keyword evidence="2 9" id="KW-0808">Transferase</keyword>
<proteinExistence type="inferred from homology"/>
<evidence type="ECO:0000256" key="1">
    <source>
        <dbReference type="ARBA" id="ARBA00022490"/>
    </source>
</evidence>
<dbReference type="HAMAP" id="MF_00361">
    <property type="entry name" value="NAD_kinase"/>
    <property type="match status" value="1"/>
</dbReference>
<feature type="binding site" evidence="9">
    <location>
        <begin position="162"/>
        <end position="167"/>
    </location>
    <ligand>
        <name>NAD(+)</name>
        <dbReference type="ChEBI" id="CHEBI:57540"/>
    </ligand>
</feature>
<dbReference type="GO" id="GO:0006741">
    <property type="term" value="P:NADP+ biosynthetic process"/>
    <property type="evidence" value="ECO:0007669"/>
    <property type="project" value="UniProtKB-UniRule"/>
</dbReference>
<keyword evidence="6 9" id="KW-0521">NADP</keyword>
<comment type="similarity">
    <text evidence="9">Belongs to the NAD kinase family.</text>
</comment>
<dbReference type="InterPro" id="IPR016064">
    <property type="entry name" value="NAD/diacylglycerol_kinase_sf"/>
</dbReference>
<dbReference type="Gene3D" id="3.40.50.10330">
    <property type="entry name" value="Probable inorganic polyphosphate/atp-NAD kinase, domain 1"/>
    <property type="match status" value="1"/>
</dbReference>
<evidence type="ECO:0000256" key="4">
    <source>
        <dbReference type="ARBA" id="ARBA00022777"/>
    </source>
</evidence>
<dbReference type="OrthoDB" id="9774737at2"/>
<name>A0A094WJR9_ALKAL</name>
<keyword evidence="1 9" id="KW-0963">Cytoplasm</keyword>
<dbReference type="RefSeq" id="WP_003324415.1">
    <property type="nucleotide sequence ID" value="NZ_ALPT02000075.1"/>
</dbReference>
<accession>A0A094WJR9</accession>
<dbReference type="EMBL" id="JALP01000064">
    <property type="protein sequence ID" value="THG91540.1"/>
    <property type="molecule type" value="Genomic_DNA"/>
</dbReference>
<evidence type="ECO:0000256" key="6">
    <source>
        <dbReference type="ARBA" id="ARBA00022857"/>
    </source>
</evidence>
<dbReference type="SUPFAM" id="SSF111331">
    <property type="entry name" value="NAD kinase/diacylglycerol kinase-like"/>
    <property type="match status" value="1"/>
</dbReference>
<dbReference type="eggNOG" id="COG0061">
    <property type="taxonomic scope" value="Bacteria"/>
</dbReference>
<feature type="binding site" evidence="9">
    <location>
        <position position="149"/>
    </location>
    <ligand>
        <name>NAD(+)</name>
        <dbReference type="ChEBI" id="CHEBI:57540"/>
    </ligand>
</feature>
<comment type="caution">
    <text evidence="10">The sequence shown here is derived from an EMBL/GenBank/DDBJ whole genome shotgun (WGS) entry which is preliminary data.</text>
</comment>
<dbReference type="InterPro" id="IPR017438">
    <property type="entry name" value="ATP-NAD_kinase_N"/>
</dbReference>
<dbReference type="EC" id="2.7.1.23" evidence="9"/>
<evidence type="ECO:0000256" key="8">
    <source>
        <dbReference type="ARBA" id="ARBA00047925"/>
    </source>
</evidence>
<dbReference type="EMBL" id="ALPT02000075">
    <property type="protein sequence ID" value="KGA96183.1"/>
    <property type="molecule type" value="Genomic_DNA"/>
</dbReference>
<dbReference type="Proteomes" id="UP000002754">
    <property type="component" value="Unassembled WGS sequence"/>
</dbReference>
<evidence type="ECO:0000313" key="11">
    <source>
        <dbReference type="EMBL" id="THG91540.1"/>
    </source>
</evidence>
<comment type="caution">
    <text evidence="9">Lacks conserved residue(s) required for the propagation of feature annotation.</text>
</comment>
<keyword evidence="7 9" id="KW-0520">NAD</keyword>
<dbReference type="GO" id="GO:0003951">
    <property type="term" value="F:NAD+ kinase activity"/>
    <property type="evidence" value="ECO:0007669"/>
    <property type="project" value="UniProtKB-UniRule"/>
</dbReference>
<dbReference type="GO" id="GO:0005737">
    <property type="term" value="C:cytoplasm"/>
    <property type="evidence" value="ECO:0007669"/>
    <property type="project" value="UniProtKB-SubCell"/>
</dbReference>
<evidence type="ECO:0000256" key="2">
    <source>
        <dbReference type="ARBA" id="ARBA00022679"/>
    </source>
</evidence>
<reference evidence="11 13" key="2">
    <citation type="submission" date="2014-01" db="EMBL/GenBank/DDBJ databases">
        <title>Draft genome sequencing of Bacillus alcalophilus CGMCC 1.3604.</title>
        <authorList>
            <person name="Yang J."/>
            <person name="Diao L."/>
            <person name="Yang S."/>
        </authorList>
    </citation>
    <scope>NUCLEOTIDE SEQUENCE [LARGE SCALE GENOMIC DNA]</scope>
    <source>
        <strain evidence="11 13">CGMCC 1.3604</strain>
    </source>
</reference>
<organism evidence="10 12">
    <name type="scientific">Alkalihalobacillus alcalophilus ATCC 27647 = CGMCC 1.3604</name>
    <dbReference type="NCBI Taxonomy" id="1218173"/>
    <lineage>
        <taxon>Bacteria</taxon>
        <taxon>Bacillati</taxon>
        <taxon>Bacillota</taxon>
        <taxon>Bacilli</taxon>
        <taxon>Bacillales</taxon>
        <taxon>Bacillaceae</taxon>
        <taxon>Alkalihalobacillus</taxon>
    </lineage>
</organism>
<dbReference type="PANTHER" id="PTHR20275">
    <property type="entry name" value="NAD KINASE"/>
    <property type="match status" value="1"/>
</dbReference>
<feature type="active site" description="Proton acceptor" evidence="9">
    <location>
        <position position="51"/>
    </location>
</feature>
<evidence type="ECO:0000256" key="7">
    <source>
        <dbReference type="ARBA" id="ARBA00023027"/>
    </source>
</evidence>
<dbReference type="GO" id="GO:0019674">
    <property type="term" value="P:NAD+ metabolic process"/>
    <property type="evidence" value="ECO:0007669"/>
    <property type="project" value="InterPro"/>
</dbReference>
<dbReference type="Proteomes" id="UP000297014">
    <property type="component" value="Unassembled WGS sequence"/>
</dbReference>
<dbReference type="PANTHER" id="PTHR20275:SF9">
    <property type="entry name" value="NAD KINASE 2"/>
    <property type="match status" value="1"/>
</dbReference>
<dbReference type="InterPro" id="IPR002504">
    <property type="entry name" value="NADK"/>
</dbReference>
<comment type="subcellular location">
    <subcellularLocation>
        <location evidence="9">Cytoplasm</location>
    </subcellularLocation>
</comment>
<sequence>MSDQNKYYLFSKETETMLQLSEPLKERLNEHGFIPTSTPFEANFILSVGGDNTFLQAVRKTGFRNDCIYIGVNTDDLGFYTDFTLDQLEPLMMAMKEEQLKVRRYPVLKVKIDQKDPFYCLNECTIRSSVIKTFVMDVIIDDQYFETFRGDGMIVSTPTGSTAYNKSVGGAVIDPKLPSMQISEISSLNNSEYRTLGTSFILGSDRSLTLKIVQTGNEHPVIGIDNEALAFPQVKQVHLQLANRYIKVLKLDNNSFWDRVQRKFL</sequence>
<dbReference type="GO" id="GO:0005524">
    <property type="term" value="F:ATP binding"/>
    <property type="evidence" value="ECO:0007669"/>
    <property type="project" value="UniProtKB-KW"/>
</dbReference>
<feature type="binding site" evidence="9">
    <location>
        <begin position="122"/>
        <end position="123"/>
    </location>
    <ligand>
        <name>NAD(+)</name>
        <dbReference type="ChEBI" id="CHEBI:57540"/>
    </ligand>
</feature>
<gene>
    <name evidence="10" type="primary">ppnK</name>
    <name evidence="9" type="synonym">nadK</name>
    <name evidence="11" type="ORF">AJ85_04305</name>
    <name evidence="10" type="ORF">BALCAV_0217810</name>
</gene>
<protein>
    <recommendedName>
        <fullName evidence="9">NAD kinase</fullName>
        <ecNumber evidence="9">2.7.1.23</ecNumber>
    </recommendedName>
    <alternativeName>
        <fullName evidence="9">ATP-dependent NAD kinase</fullName>
    </alternativeName>
</protein>
<evidence type="ECO:0000313" key="13">
    <source>
        <dbReference type="Proteomes" id="UP000297014"/>
    </source>
</evidence>
<evidence type="ECO:0000313" key="12">
    <source>
        <dbReference type="Proteomes" id="UP000002754"/>
    </source>
</evidence>
<comment type="cofactor">
    <cofactor evidence="9">
        <name>a divalent metal cation</name>
        <dbReference type="ChEBI" id="CHEBI:60240"/>
    </cofactor>
</comment>
<feature type="binding site" evidence="9">
    <location>
        <position position="151"/>
    </location>
    <ligand>
        <name>NAD(+)</name>
        <dbReference type="ChEBI" id="CHEBI:57540"/>
    </ligand>
</feature>
<dbReference type="InterPro" id="IPR017437">
    <property type="entry name" value="ATP-NAD_kinase_PpnK-typ_C"/>
</dbReference>
<keyword evidence="3 9" id="KW-0547">Nucleotide-binding</keyword>
<dbReference type="NCBIfam" id="NF003424">
    <property type="entry name" value="PRK04885.1"/>
    <property type="match status" value="1"/>
</dbReference>
<keyword evidence="5 9" id="KW-0067">ATP-binding</keyword>
<comment type="catalytic activity">
    <reaction evidence="8 9">
        <text>NAD(+) + ATP = ADP + NADP(+) + H(+)</text>
        <dbReference type="Rhea" id="RHEA:18629"/>
        <dbReference type="ChEBI" id="CHEBI:15378"/>
        <dbReference type="ChEBI" id="CHEBI:30616"/>
        <dbReference type="ChEBI" id="CHEBI:57540"/>
        <dbReference type="ChEBI" id="CHEBI:58349"/>
        <dbReference type="ChEBI" id="CHEBI:456216"/>
        <dbReference type="EC" id="2.7.1.23"/>
    </reaction>
</comment>
<dbReference type="GO" id="GO:0046872">
    <property type="term" value="F:metal ion binding"/>
    <property type="evidence" value="ECO:0007669"/>
    <property type="project" value="UniProtKB-UniRule"/>
</dbReference>
<dbReference type="GO" id="GO:0051287">
    <property type="term" value="F:NAD binding"/>
    <property type="evidence" value="ECO:0007669"/>
    <property type="project" value="UniProtKB-ARBA"/>
</dbReference>
<evidence type="ECO:0000256" key="9">
    <source>
        <dbReference type="HAMAP-Rule" id="MF_00361"/>
    </source>
</evidence>
<reference evidence="10 12" key="1">
    <citation type="journal article" date="2014" name="Genome Announc.">
        <title>Draft Genome Sequence of Bacillus alcalophilus AV1934, a Classic Alkaliphile Isolated from Human Feces in 1934.</title>
        <authorList>
            <person name="Attie O."/>
            <person name="Jayaprakash A."/>
            <person name="Shah H."/>
            <person name="Paulsen I.T."/>
            <person name="Morino M."/>
            <person name="Takahashi Y."/>
            <person name="Narumi I."/>
            <person name="Sachidanandam R."/>
            <person name="Satoh K."/>
            <person name="Ito M."/>
            <person name="Krulwich T.A."/>
        </authorList>
    </citation>
    <scope>NUCLEOTIDE SEQUENCE [LARGE SCALE GENOMIC DNA]</scope>
    <source>
        <strain evidence="10 12">AV1934</strain>
    </source>
</reference>
<dbReference type="STRING" id="1218173.BALCAV_0217810"/>
<comment type="function">
    <text evidence="9">Involved in the regulation of the intracellular balance of NAD and NADP, and is a key enzyme in the biosynthesis of NADP. Catalyzes specifically the phosphorylation on 2'-hydroxyl of the adenosine moiety of NAD to yield NADP.</text>
</comment>
<evidence type="ECO:0000313" key="10">
    <source>
        <dbReference type="EMBL" id="KGA96183.1"/>
    </source>
</evidence>
<keyword evidence="12" id="KW-1185">Reference proteome</keyword>
<keyword evidence="4 9" id="KW-0418">Kinase</keyword>
<evidence type="ECO:0000256" key="5">
    <source>
        <dbReference type="ARBA" id="ARBA00022840"/>
    </source>
</evidence>
<dbReference type="AlphaFoldDB" id="A0A094WJR9"/>
<dbReference type="Pfam" id="PF20143">
    <property type="entry name" value="NAD_kinase_C"/>
    <property type="match status" value="1"/>
</dbReference>
<dbReference type="NCBIfam" id="NF002902">
    <property type="entry name" value="PRK03501.1"/>
    <property type="match status" value="1"/>
</dbReference>
<dbReference type="Gene3D" id="2.60.200.30">
    <property type="entry name" value="Probable inorganic polyphosphate/atp-NAD kinase, domain 2"/>
    <property type="match status" value="1"/>
</dbReference>
<evidence type="ECO:0000256" key="3">
    <source>
        <dbReference type="ARBA" id="ARBA00022741"/>
    </source>
</evidence>